<proteinExistence type="predicted"/>
<sequence length="152" mass="17426">MDNTGRNVAATLWIFHRRVTSTRRTKVRCSSVESFASARIVEPPSVRKKVLQRFQDDKIAMNSWRTWWVSYCGWSGKARGRGGYRQIEQLGTGMQGNAPGIGLPKSMNENSIRNFALREIFAPMTNYLQHSSHPRMKMGDRGCRSPLSLRHR</sequence>
<dbReference type="Proteomes" id="UP000053424">
    <property type="component" value="Unassembled WGS sequence"/>
</dbReference>
<evidence type="ECO:0000313" key="3">
    <source>
        <dbReference type="Proteomes" id="UP000053424"/>
    </source>
</evidence>
<name>A0A0C3C6L2_HEBCY</name>
<evidence type="ECO:0000256" key="1">
    <source>
        <dbReference type="SAM" id="MobiDB-lite"/>
    </source>
</evidence>
<dbReference type="EMBL" id="KN831786">
    <property type="protein sequence ID" value="KIM39226.1"/>
    <property type="molecule type" value="Genomic_DNA"/>
</dbReference>
<dbReference type="AlphaFoldDB" id="A0A0C3C6L2"/>
<accession>A0A0C3C6L2</accession>
<gene>
    <name evidence="2" type="ORF">M413DRAFT_195919</name>
</gene>
<protein>
    <submittedName>
        <fullName evidence="2">Uncharacterized protein</fullName>
    </submittedName>
</protein>
<evidence type="ECO:0000313" key="2">
    <source>
        <dbReference type="EMBL" id="KIM39226.1"/>
    </source>
</evidence>
<reference evidence="2 3" key="1">
    <citation type="submission" date="2014-04" db="EMBL/GenBank/DDBJ databases">
        <authorList>
            <consortium name="DOE Joint Genome Institute"/>
            <person name="Kuo A."/>
            <person name="Gay G."/>
            <person name="Dore J."/>
            <person name="Kohler A."/>
            <person name="Nagy L.G."/>
            <person name="Floudas D."/>
            <person name="Copeland A."/>
            <person name="Barry K.W."/>
            <person name="Cichocki N."/>
            <person name="Veneault-Fourrey C."/>
            <person name="LaButti K."/>
            <person name="Lindquist E.A."/>
            <person name="Lipzen A."/>
            <person name="Lundell T."/>
            <person name="Morin E."/>
            <person name="Murat C."/>
            <person name="Sun H."/>
            <person name="Tunlid A."/>
            <person name="Henrissat B."/>
            <person name="Grigoriev I.V."/>
            <person name="Hibbett D.S."/>
            <person name="Martin F."/>
            <person name="Nordberg H.P."/>
            <person name="Cantor M.N."/>
            <person name="Hua S.X."/>
        </authorList>
    </citation>
    <scope>NUCLEOTIDE SEQUENCE [LARGE SCALE GENOMIC DNA]</scope>
    <source>
        <strain evidence="3">h7</strain>
    </source>
</reference>
<organism evidence="2 3">
    <name type="scientific">Hebeloma cylindrosporum</name>
    <dbReference type="NCBI Taxonomy" id="76867"/>
    <lineage>
        <taxon>Eukaryota</taxon>
        <taxon>Fungi</taxon>
        <taxon>Dikarya</taxon>
        <taxon>Basidiomycota</taxon>
        <taxon>Agaricomycotina</taxon>
        <taxon>Agaricomycetes</taxon>
        <taxon>Agaricomycetidae</taxon>
        <taxon>Agaricales</taxon>
        <taxon>Agaricineae</taxon>
        <taxon>Hymenogastraceae</taxon>
        <taxon>Hebeloma</taxon>
    </lineage>
</organism>
<dbReference type="HOGENOM" id="CLU_1722596_0_0_1"/>
<feature type="region of interest" description="Disordered" evidence="1">
    <location>
        <begin position="131"/>
        <end position="152"/>
    </location>
</feature>
<keyword evidence="3" id="KW-1185">Reference proteome</keyword>
<reference evidence="3" key="2">
    <citation type="submission" date="2015-01" db="EMBL/GenBank/DDBJ databases">
        <title>Evolutionary Origins and Diversification of the Mycorrhizal Mutualists.</title>
        <authorList>
            <consortium name="DOE Joint Genome Institute"/>
            <consortium name="Mycorrhizal Genomics Consortium"/>
            <person name="Kohler A."/>
            <person name="Kuo A."/>
            <person name="Nagy L.G."/>
            <person name="Floudas D."/>
            <person name="Copeland A."/>
            <person name="Barry K.W."/>
            <person name="Cichocki N."/>
            <person name="Veneault-Fourrey C."/>
            <person name="LaButti K."/>
            <person name="Lindquist E.A."/>
            <person name="Lipzen A."/>
            <person name="Lundell T."/>
            <person name="Morin E."/>
            <person name="Murat C."/>
            <person name="Riley R."/>
            <person name="Ohm R."/>
            <person name="Sun H."/>
            <person name="Tunlid A."/>
            <person name="Henrissat B."/>
            <person name="Grigoriev I.V."/>
            <person name="Hibbett D.S."/>
            <person name="Martin F."/>
        </authorList>
    </citation>
    <scope>NUCLEOTIDE SEQUENCE [LARGE SCALE GENOMIC DNA]</scope>
    <source>
        <strain evidence="3">h7</strain>
    </source>
</reference>